<sequence length="205" mass="23905">MDKASRFDRMVKEKKNDELGLFEKYEETLAEIRKRIIKYKAKTVVDMGCGTGNLCGELSKEIEALGIDKSLEMLEGAKRKYKHIKFKIGSFSDKPFIGKWAGVVVTTYAFHGLNSEEKKEAIKNMIGYLKDDGRIIIGDYMFKNKAEKEECRNKLLSKKRQDLWEVIDGRYYTDLEELKDYVKSLGFKIISEHIVNFTWIVEIYK</sequence>
<dbReference type="Gene3D" id="3.40.50.150">
    <property type="entry name" value="Vaccinia Virus protein VP39"/>
    <property type="match status" value="1"/>
</dbReference>
<gene>
    <name evidence="3" type="ordered locus">CA_C2573</name>
</gene>
<name>Q97G01_CLOAB</name>
<dbReference type="eggNOG" id="COG0500">
    <property type="taxonomic scope" value="Bacteria"/>
</dbReference>
<dbReference type="RefSeq" id="WP_010965863.1">
    <property type="nucleotide sequence ID" value="NC_003030.1"/>
</dbReference>
<keyword evidence="1" id="KW-0808">Transferase</keyword>
<dbReference type="GeneID" id="44999042"/>
<dbReference type="InterPro" id="IPR029063">
    <property type="entry name" value="SAM-dependent_MTases_sf"/>
</dbReference>
<keyword evidence="3" id="KW-0489">Methyltransferase</keyword>
<dbReference type="HOGENOM" id="CLU_111961_0_0_9"/>
<dbReference type="KEGG" id="cac:CA_C2573"/>
<evidence type="ECO:0000259" key="2">
    <source>
        <dbReference type="Pfam" id="PF13847"/>
    </source>
</evidence>
<dbReference type="GO" id="GO:0032259">
    <property type="term" value="P:methylation"/>
    <property type="evidence" value="ECO:0007669"/>
    <property type="project" value="UniProtKB-KW"/>
</dbReference>
<dbReference type="InterPro" id="IPR025714">
    <property type="entry name" value="Methyltranfer_dom"/>
</dbReference>
<organism evidence="3 4">
    <name type="scientific">Clostridium acetobutylicum (strain ATCC 824 / DSM 792 / JCM 1419 / IAM 19013 / LMG 5710 / NBRC 13948 / NRRL B-527 / VKM B-1787 / 2291 / W)</name>
    <dbReference type="NCBI Taxonomy" id="272562"/>
    <lineage>
        <taxon>Bacteria</taxon>
        <taxon>Bacillati</taxon>
        <taxon>Bacillota</taxon>
        <taxon>Clostridia</taxon>
        <taxon>Eubacteriales</taxon>
        <taxon>Clostridiaceae</taxon>
        <taxon>Clostridium</taxon>
    </lineage>
</organism>
<feature type="domain" description="Methyltransferase" evidence="2">
    <location>
        <begin position="40"/>
        <end position="148"/>
    </location>
</feature>
<dbReference type="AlphaFoldDB" id="Q97G01"/>
<evidence type="ECO:0000313" key="4">
    <source>
        <dbReference type="Proteomes" id="UP000000814"/>
    </source>
</evidence>
<dbReference type="EMBL" id="AE001437">
    <property type="protein sequence ID" value="AAK80522.1"/>
    <property type="molecule type" value="Genomic_DNA"/>
</dbReference>
<dbReference type="OrthoDB" id="122388at2"/>
<dbReference type="GO" id="GO:0008168">
    <property type="term" value="F:methyltransferase activity"/>
    <property type="evidence" value="ECO:0007669"/>
    <property type="project" value="UniProtKB-KW"/>
</dbReference>
<dbReference type="PANTHER" id="PTHR43861">
    <property type="entry name" value="TRANS-ACONITATE 2-METHYLTRANSFERASE-RELATED"/>
    <property type="match status" value="1"/>
</dbReference>
<dbReference type="Pfam" id="PF13847">
    <property type="entry name" value="Methyltransf_31"/>
    <property type="match status" value="1"/>
</dbReference>
<accession>Q97G01</accession>
<protein>
    <submittedName>
        <fullName evidence="3">Predicted S-adenosylmethionine-dependent methyltransferase</fullName>
    </submittedName>
</protein>
<evidence type="ECO:0000256" key="1">
    <source>
        <dbReference type="ARBA" id="ARBA00022679"/>
    </source>
</evidence>
<dbReference type="PIR" id="G97216">
    <property type="entry name" value="G97216"/>
</dbReference>
<dbReference type="SUPFAM" id="SSF53335">
    <property type="entry name" value="S-adenosyl-L-methionine-dependent methyltransferases"/>
    <property type="match status" value="1"/>
</dbReference>
<evidence type="ECO:0000313" key="3">
    <source>
        <dbReference type="EMBL" id="AAK80522.1"/>
    </source>
</evidence>
<dbReference type="CDD" id="cd02440">
    <property type="entry name" value="AdoMet_MTases"/>
    <property type="match status" value="1"/>
</dbReference>
<proteinExistence type="predicted"/>
<dbReference type="PATRIC" id="fig|272562.8.peg.2762"/>
<reference evidence="3 4" key="1">
    <citation type="journal article" date="2001" name="J. Bacteriol.">
        <title>Genome sequence and comparative analysis of the solvent-producing bacterium Clostridium acetobutylicum.</title>
        <authorList>
            <person name="Nolling J."/>
            <person name="Breton G."/>
            <person name="Omelchenko M.V."/>
            <person name="Makarova K.S."/>
            <person name="Zeng Q."/>
            <person name="Gibson R."/>
            <person name="Lee H.M."/>
            <person name="Dubois J."/>
            <person name="Qiu D."/>
            <person name="Hitti J."/>
            <person name="Wolf Y.I."/>
            <person name="Tatusov R.L."/>
            <person name="Sabathe F."/>
            <person name="Doucette-Stamm L."/>
            <person name="Soucaille P."/>
            <person name="Daly M.J."/>
            <person name="Bennett G.N."/>
            <person name="Koonin E.V."/>
            <person name="Smith D.R."/>
        </authorList>
    </citation>
    <scope>NUCLEOTIDE SEQUENCE [LARGE SCALE GENOMIC DNA]</scope>
    <source>
        <strain evidence="4">ATCC 824 / DSM 792 / JCM 1419 / LMG 5710 / VKM B-1787</strain>
    </source>
</reference>
<dbReference type="PANTHER" id="PTHR43861:SF3">
    <property type="entry name" value="PUTATIVE (AFU_ORTHOLOGUE AFUA_2G14390)-RELATED"/>
    <property type="match status" value="1"/>
</dbReference>
<keyword evidence="4" id="KW-1185">Reference proteome</keyword>
<dbReference type="Proteomes" id="UP000000814">
    <property type="component" value="Chromosome"/>
</dbReference>
<dbReference type="STRING" id="272562.CA_C2573"/>